<dbReference type="EMBL" id="CAJOBP010013416">
    <property type="protein sequence ID" value="CAF4573663.1"/>
    <property type="molecule type" value="Genomic_DNA"/>
</dbReference>
<organism evidence="2 3">
    <name type="scientific">Rotaria socialis</name>
    <dbReference type="NCBI Taxonomy" id="392032"/>
    <lineage>
        <taxon>Eukaryota</taxon>
        <taxon>Metazoa</taxon>
        <taxon>Spiralia</taxon>
        <taxon>Gnathifera</taxon>
        <taxon>Rotifera</taxon>
        <taxon>Eurotatoria</taxon>
        <taxon>Bdelloidea</taxon>
        <taxon>Philodinida</taxon>
        <taxon>Philodinidae</taxon>
        <taxon>Rotaria</taxon>
    </lineage>
</organism>
<feature type="compositionally biased region" description="Polar residues" evidence="1">
    <location>
        <begin position="32"/>
        <end position="43"/>
    </location>
</feature>
<evidence type="ECO:0000256" key="1">
    <source>
        <dbReference type="SAM" id="MobiDB-lite"/>
    </source>
</evidence>
<name>A0A821A989_9BILA</name>
<evidence type="ECO:0000313" key="3">
    <source>
        <dbReference type="Proteomes" id="UP000663873"/>
    </source>
</evidence>
<proteinExistence type="predicted"/>
<keyword evidence="3" id="KW-1185">Reference proteome</keyword>
<dbReference type="Proteomes" id="UP000663873">
    <property type="component" value="Unassembled WGS sequence"/>
</dbReference>
<gene>
    <name evidence="2" type="ORF">UJA718_LOCUS30391</name>
</gene>
<sequence length="52" mass="5691">MPINGRTVTNNPIISSLSTVETTHVERVPIANATNTATISKPTIEQRTEERT</sequence>
<dbReference type="AlphaFoldDB" id="A0A821A989"/>
<reference evidence="2" key="1">
    <citation type="submission" date="2021-02" db="EMBL/GenBank/DDBJ databases">
        <authorList>
            <person name="Nowell W R."/>
        </authorList>
    </citation>
    <scope>NUCLEOTIDE SEQUENCE</scope>
</reference>
<feature type="non-terminal residue" evidence="2">
    <location>
        <position position="52"/>
    </location>
</feature>
<evidence type="ECO:0000313" key="2">
    <source>
        <dbReference type="EMBL" id="CAF4573663.1"/>
    </source>
</evidence>
<accession>A0A821A989</accession>
<protein>
    <submittedName>
        <fullName evidence="2">Uncharacterized protein</fullName>
    </submittedName>
</protein>
<comment type="caution">
    <text evidence="2">The sequence shown here is derived from an EMBL/GenBank/DDBJ whole genome shotgun (WGS) entry which is preliminary data.</text>
</comment>
<feature type="region of interest" description="Disordered" evidence="1">
    <location>
        <begin position="28"/>
        <end position="52"/>
    </location>
</feature>